<keyword evidence="1" id="KW-1133">Transmembrane helix</keyword>
<dbReference type="EMBL" id="BORB01000008">
    <property type="protein sequence ID" value="GIN56950.1"/>
    <property type="molecule type" value="Genomic_DNA"/>
</dbReference>
<accession>A0ABQ4KG58</accession>
<protein>
    <submittedName>
        <fullName evidence="2">Uncharacterized protein</fullName>
    </submittedName>
</protein>
<feature type="transmembrane region" description="Helical" evidence="1">
    <location>
        <begin position="169"/>
        <end position="186"/>
    </location>
</feature>
<evidence type="ECO:0000256" key="1">
    <source>
        <dbReference type="SAM" id="Phobius"/>
    </source>
</evidence>
<feature type="transmembrane region" description="Helical" evidence="1">
    <location>
        <begin position="90"/>
        <end position="111"/>
    </location>
</feature>
<sequence length="224" mass="25436">MGAVFLDGQSGVGEIMITFRQYIEQLEIELRHHPDRTEIIAEITVHMKEEMSAQNLPEKEAMAIIINKFGSPQELAGSFRQASLPSPQQVKVLFILFNIGVFIVGIAITFGHHLGNLSFFHWAWGALAQNSWWVLMTYTAYWILIGYHLGKEFGSQGKKLLTETVRLTIIPNLFFMMIVLYGIMPIEWFRSFLTAPFFGACLIATILFYPISQAGFYLGKHQGL</sequence>
<dbReference type="Pfam" id="PF22564">
    <property type="entry name" value="HAAS"/>
    <property type="match status" value="1"/>
</dbReference>
<keyword evidence="3" id="KW-1185">Reference proteome</keyword>
<feature type="transmembrane region" description="Helical" evidence="1">
    <location>
        <begin position="131"/>
        <end position="149"/>
    </location>
</feature>
<comment type="caution">
    <text evidence="2">The sequence shown here is derived from an EMBL/GenBank/DDBJ whole genome shotgun (WGS) entry which is preliminary data.</text>
</comment>
<dbReference type="RefSeq" id="WP_212965846.1">
    <property type="nucleotide sequence ID" value="NZ_BORB01000008.1"/>
</dbReference>
<evidence type="ECO:0000313" key="3">
    <source>
        <dbReference type="Proteomes" id="UP000679950"/>
    </source>
</evidence>
<feature type="transmembrane region" description="Helical" evidence="1">
    <location>
        <begin position="192"/>
        <end position="211"/>
    </location>
</feature>
<proteinExistence type="predicted"/>
<keyword evidence="1" id="KW-0812">Transmembrane</keyword>
<organism evidence="2 3">
    <name type="scientific">Lederbergia ruris</name>
    <dbReference type="NCBI Taxonomy" id="217495"/>
    <lineage>
        <taxon>Bacteria</taxon>
        <taxon>Bacillati</taxon>
        <taxon>Bacillota</taxon>
        <taxon>Bacilli</taxon>
        <taxon>Bacillales</taxon>
        <taxon>Bacillaceae</taxon>
        <taxon>Lederbergia</taxon>
    </lineage>
</organism>
<keyword evidence="1" id="KW-0472">Membrane</keyword>
<reference evidence="2 3" key="1">
    <citation type="submission" date="2021-03" db="EMBL/GenBank/DDBJ databases">
        <title>Antimicrobial resistance genes in bacteria isolated from Japanese honey, and their potential for conferring macrolide and lincosamide resistance in the American foulbrood pathogen Paenibacillus larvae.</title>
        <authorList>
            <person name="Okamoto M."/>
            <person name="Kumagai M."/>
            <person name="Kanamori H."/>
            <person name="Takamatsu D."/>
        </authorList>
    </citation>
    <scope>NUCLEOTIDE SEQUENCE [LARGE SCALE GENOMIC DNA]</scope>
    <source>
        <strain evidence="2 3">J8TS2</strain>
    </source>
</reference>
<gene>
    <name evidence="2" type="primary">ywdD</name>
    <name evidence="2" type="ORF">J8TS2_12690</name>
</gene>
<name>A0ABQ4KG58_9BACI</name>
<evidence type="ECO:0000313" key="2">
    <source>
        <dbReference type="EMBL" id="GIN56950.1"/>
    </source>
</evidence>
<dbReference type="Proteomes" id="UP000679950">
    <property type="component" value="Unassembled WGS sequence"/>
</dbReference>